<evidence type="ECO:0000256" key="4">
    <source>
        <dbReference type="ARBA" id="ARBA00023136"/>
    </source>
</evidence>
<dbReference type="GO" id="GO:0005886">
    <property type="term" value="C:plasma membrane"/>
    <property type="evidence" value="ECO:0007669"/>
    <property type="project" value="UniProtKB-ARBA"/>
</dbReference>
<keyword evidence="3 5" id="KW-1133">Transmembrane helix</keyword>
<keyword evidence="4 5" id="KW-0472">Membrane</keyword>
<feature type="transmembrane region" description="Helical" evidence="5">
    <location>
        <begin position="95"/>
        <end position="113"/>
    </location>
</feature>
<dbReference type="EMBL" id="VSSQ01039935">
    <property type="protein sequence ID" value="MPM93084.1"/>
    <property type="molecule type" value="Genomic_DNA"/>
</dbReference>
<organism evidence="6">
    <name type="scientific">bioreactor metagenome</name>
    <dbReference type="NCBI Taxonomy" id="1076179"/>
    <lineage>
        <taxon>unclassified sequences</taxon>
        <taxon>metagenomes</taxon>
        <taxon>ecological metagenomes</taxon>
    </lineage>
</organism>
<protein>
    <submittedName>
        <fullName evidence="6">Energy-coupling factor transporter transmembrane protein EcfT</fullName>
    </submittedName>
</protein>
<feature type="transmembrane region" description="Helical" evidence="5">
    <location>
        <begin position="53"/>
        <end position="74"/>
    </location>
</feature>
<dbReference type="CDD" id="cd16914">
    <property type="entry name" value="EcfT"/>
    <property type="match status" value="1"/>
</dbReference>
<sequence>MISAFSQYHPIVNMAYFISVIAFGMLILHPVFLTIALLSALSYNFILKGFKAIKTFLMFSLPMLVSVGLINTLFNHYGVTVLYTFHSGNNLTLESIIYGLVIGVMVVTVMLWFSCYNEVVTADKFMLIFGKKIPAIALIISMSLRFVPLYQNRLKRISETQKAIGKGINDGHLLDRIKNGCRMLSILITWSLENAVETSNSMRSRGYGLKGRTTYNRHTYLKTDFLILALIVVLDVILIIGKCGGFMEASYNPVITFGTVNAQMIALSAIYLMLCLMPVILEIKEDIMWHRLKLKI</sequence>
<dbReference type="InterPro" id="IPR003339">
    <property type="entry name" value="ABC/ECF_trnsptr_transmembrane"/>
</dbReference>
<evidence type="ECO:0000256" key="1">
    <source>
        <dbReference type="ARBA" id="ARBA00004141"/>
    </source>
</evidence>
<reference evidence="6" key="1">
    <citation type="submission" date="2019-08" db="EMBL/GenBank/DDBJ databases">
        <authorList>
            <person name="Kucharzyk K."/>
            <person name="Murdoch R.W."/>
            <person name="Higgins S."/>
            <person name="Loffler F."/>
        </authorList>
    </citation>
    <scope>NUCLEOTIDE SEQUENCE</scope>
</reference>
<comment type="caution">
    <text evidence="6">The sequence shown here is derived from an EMBL/GenBank/DDBJ whole genome shotgun (WGS) entry which is preliminary data.</text>
</comment>
<keyword evidence="2 5" id="KW-0812">Transmembrane</keyword>
<proteinExistence type="predicted"/>
<comment type="subcellular location">
    <subcellularLocation>
        <location evidence="1">Membrane</location>
        <topology evidence="1">Multi-pass membrane protein</topology>
    </subcellularLocation>
</comment>
<evidence type="ECO:0000256" key="2">
    <source>
        <dbReference type="ARBA" id="ARBA00022692"/>
    </source>
</evidence>
<evidence type="ECO:0000313" key="6">
    <source>
        <dbReference type="EMBL" id="MPM93084.1"/>
    </source>
</evidence>
<evidence type="ECO:0000256" key="3">
    <source>
        <dbReference type="ARBA" id="ARBA00022989"/>
    </source>
</evidence>
<dbReference type="AlphaFoldDB" id="A0A645DU86"/>
<feature type="transmembrane region" description="Helical" evidence="5">
    <location>
        <begin position="220"/>
        <end position="240"/>
    </location>
</feature>
<name>A0A645DU86_9ZZZZ</name>
<accession>A0A645DU86</accession>
<feature type="transmembrane region" description="Helical" evidence="5">
    <location>
        <begin position="12"/>
        <end position="41"/>
    </location>
</feature>
<evidence type="ECO:0000256" key="5">
    <source>
        <dbReference type="SAM" id="Phobius"/>
    </source>
</evidence>
<feature type="transmembrane region" description="Helical" evidence="5">
    <location>
        <begin position="260"/>
        <end position="281"/>
    </location>
</feature>
<gene>
    <name evidence="6" type="primary">ecfT_54</name>
    <name evidence="6" type="ORF">SDC9_140220</name>
</gene>